<dbReference type="Proteomes" id="UP001522905">
    <property type="component" value="Unassembled WGS sequence"/>
</dbReference>
<dbReference type="PANTHER" id="PTHR37316:SF3">
    <property type="entry name" value="TEICHOIC ACID GLYCEROL-PHOSPHATE TRANSFERASE"/>
    <property type="match status" value="1"/>
</dbReference>
<organism evidence="8 9">
    <name type="scientific">Apilactobacillus xinyiensis</name>
    <dbReference type="NCBI Taxonomy" id="2841032"/>
    <lineage>
        <taxon>Bacteria</taxon>
        <taxon>Bacillati</taxon>
        <taxon>Bacillota</taxon>
        <taxon>Bacilli</taxon>
        <taxon>Lactobacillales</taxon>
        <taxon>Lactobacillaceae</taxon>
        <taxon>Apilactobacillus</taxon>
    </lineage>
</organism>
<dbReference type="Gene3D" id="3.40.50.11820">
    <property type="match status" value="2"/>
</dbReference>
<comment type="similarity">
    <text evidence="2">Belongs to the CDP-glycerol glycerophosphotransferase family.</text>
</comment>
<dbReference type="SUPFAM" id="SSF53448">
    <property type="entry name" value="Nucleotide-diphospho-sugar transferases"/>
    <property type="match status" value="1"/>
</dbReference>
<feature type="domain" description="Glycosyltransferase 2-like" evidence="7">
    <location>
        <begin position="7"/>
        <end position="138"/>
    </location>
</feature>
<evidence type="ECO:0000256" key="6">
    <source>
        <dbReference type="ARBA" id="ARBA00023136"/>
    </source>
</evidence>
<evidence type="ECO:0000256" key="1">
    <source>
        <dbReference type="ARBA" id="ARBA00004202"/>
    </source>
</evidence>
<evidence type="ECO:0000313" key="9">
    <source>
        <dbReference type="Proteomes" id="UP001522905"/>
    </source>
</evidence>
<name>A0ABT0I132_9LACO</name>
<evidence type="ECO:0000256" key="4">
    <source>
        <dbReference type="ARBA" id="ARBA00022679"/>
    </source>
</evidence>
<dbReference type="Gene3D" id="3.40.50.12580">
    <property type="match status" value="2"/>
</dbReference>
<comment type="caution">
    <text evidence="8">The sequence shown here is derived from an EMBL/GenBank/DDBJ whole genome shotgun (WGS) entry which is preliminary data.</text>
</comment>
<evidence type="ECO:0000256" key="5">
    <source>
        <dbReference type="ARBA" id="ARBA00022944"/>
    </source>
</evidence>
<dbReference type="Pfam" id="PF04464">
    <property type="entry name" value="Glyphos_transf"/>
    <property type="match status" value="2"/>
</dbReference>
<accession>A0ABT0I132</accession>
<dbReference type="Gene3D" id="3.90.550.10">
    <property type="entry name" value="Spore Coat Polysaccharide Biosynthesis Protein SpsA, Chain A"/>
    <property type="match status" value="1"/>
</dbReference>
<evidence type="ECO:0000259" key="7">
    <source>
        <dbReference type="Pfam" id="PF00535"/>
    </source>
</evidence>
<dbReference type="InterPro" id="IPR007554">
    <property type="entry name" value="Glycerophosphate_synth"/>
</dbReference>
<keyword evidence="6" id="KW-0472">Membrane</keyword>
<evidence type="ECO:0000256" key="3">
    <source>
        <dbReference type="ARBA" id="ARBA00022475"/>
    </source>
</evidence>
<dbReference type="Pfam" id="PF00535">
    <property type="entry name" value="Glycos_transf_2"/>
    <property type="match status" value="1"/>
</dbReference>
<dbReference type="InterPro" id="IPR001173">
    <property type="entry name" value="Glyco_trans_2-like"/>
</dbReference>
<reference evidence="8 9" key="1">
    <citation type="submission" date="2021-11" db="EMBL/GenBank/DDBJ databases">
        <title>Comparative genomics of bee honey and flower isolates.</title>
        <authorList>
            <person name="Bechtner J.D."/>
            <person name="Gallus M.K."/>
            <person name="Ehrmann M."/>
        </authorList>
    </citation>
    <scope>NUCLEOTIDE SEQUENCE [LARGE SCALE GENOMIC DNA]</scope>
    <source>
        <strain evidence="8 9">M161</strain>
    </source>
</reference>
<dbReference type="InterPro" id="IPR051612">
    <property type="entry name" value="Teichoic_Acid_Biosynth"/>
</dbReference>
<evidence type="ECO:0000313" key="8">
    <source>
        <dbReference type="EMBL" id="MCK8624042.1"/>
    </source>
</evidence>
<dbReference type="CDD" id="cd00761">
    <property type="entry name" value="Glyco_tranf_GTA_type"/>
    <property type="match status" value="1"/>
</dbReference>
<evidence type="ECO:0000256" key="2">
    <source>
        <dbReference type="ARBA" id="ARBA00010488"/>
    </source>
</evidence>
<dbReference type="PANTHER" id="PTHR37316">
    <property type="entry name" value="TEICHOIC ACID GLYCEROL-PHOSPHATE PRIMASE"/>
    <property type="match status" value="1"/>
</dbReference>
<gene>
    <name evidence="8" type="ORF">LNP07_00700</name>
</gene>
<dbReference type="SUPFAM" id="SSF53756">
    <property type="entry name" value="UDP-Glycosyltransferase/glycogen phosphorylase"/>
    <property type="match status" value="2"/>
</dbReference>
<proteinExistence type="inferred from homology"/>
<dbReference type="InterPro" id="IPR029044">
    <property type="entry name" value="Nucleotide-diphossugar_trans"/>
</dbReference>
<dbReference type="EMBL" id="JAJIAO010000001">
    <property type="protein sequence ID" value="MCK8624042.1"/>
    <property type="molecule type" value="Genomic_DNA"/>
</dbReference>
<protein>
    <submittedName>
        <fullName evidence="8">CDP-glycerol glycerophosphotransferase family protein</fullName>
    </submittedName>
</protein>
<comment type="subcellular location">
    <subcellularLocation>
        <location evidence="1">Cell membrane</location>
        <topology evidence="1">Peripheral membrane protein</topology>
    </subcellularLocation>
</comment>
<keyword evidence="5" id="KW-0777">Teichoic acid biosynthesis</keyword>
<dbReference type="InterPro" id="IPR043148">
    <property type="entry name" value="TagF_C"/>
</dbReference>
<keyword evidence="4" id="KW-0808">Transferase</keyword>
<keyword evidence="3" id="KW-1003">Cell membrane</keyword>
<keyword evidence="9" id="KW-1185">Reference proteome</keyword>
<dbReference type="RefSeq" id="WP_248601384.1">
    <property type="nucleotide sequence ID" value="NZ_JAJIAO010000001.1"/>
</dbReference>
<dbReference type="InterPro" id="IPR043149">
    <property type="entry name" value="TagF_N"/>
</dbReference>
<sequence>MQRPDLSVVVACYNVDNFLKDCLDSIANTAFPKDNLEVLMIDDGSTDDTSKIVDEYANNYAFFKAFHKENGGISSTRNYGIDKANGKYLAFVDGDDIVPVDAYTKMVYKAEMNASDLTLGFVKRFDSSRYQNSFLHKFAVKDDLDHTHITNNHDLLYDTTVWNKVYRLDFLRENNIKFIPNIIYEDLPFTMLIHLLSKNTTVISDVVYNWRWRETHDSITQSRNAISNFNSRLNALNICWDILKKYDHLQNKDLINDFKIKILNLDLYIFLENVGDNEEDYIYKIQELVYKFLRDWKLLDLKLTNSLSIKHQIVYYAVKNGDLKLLKQFTYDKNVIEFKRKFRGKHYSLGIVNNDDVKLLDAINFSDNALNMAQRLNNFYYSKDATKISGSGFIKINHLPLVKHFGKDNNVNEILSAQLINVDNGKHMSISFKRIATSRYKRILRPKSAWKNAKYRFSFDIEKAVSNLGIGTWKIKAFNKVDNKFVASEFLSNPRGKASNKVLKPLDKFNVRISSKFNTNDELSFTVNPLNLIGSKKANWIKSPIVQNNCLQFKAGLVTPNAVRSVISNENGQLINGSIEKSDSNYLIKFNIDDLKNAFMNKKGQLLLLHTQTNHKIDYEFEVSSANEHFAIKNDNTLNVYQNNTSNILVSTTYRHASLESIKIINHSYLRVITNLNLDLKEHEIELSGSKIEMISTDKSVRKVLNANDGQFKLDGNLLLFTVKLLNKSQDNLNILRGNYVFKIYLNIDNDIQPIKVLNTKDVKLAKTKIALNSKQDIAYVNAKSNHFDDFTVRVTQPFVGLLSRTKARRAISYSVLYPLMRLLPLRKVMVFDAYWSSKFDSNEKLMYEYVQKNHPEIKTVWFFKNSQTEIDGNGKRVRTDSFKYWYYLAVAKYLIQNTNLPNQYLKRKNQIEVETLHGTFLKHMGFDEPYFKTASPRIQNAFARRNRRWDYMVVPSNYMADTASSAFDYHQKLIKAGFPRNDELYTNNNDQYINAIKDRLGIPKDKRVVLYAPTYRADEGFDFNLDLDNLEKQLSDDYVLLVRLHYFVAHSNSFYNNPGFVFDVSDYPNINDLYLISDLMVTDYSSVMFDYAHLKRPMLFYAYDKDWYLDDENRGVYLDYDKEIPGPVVETQADLINCIKNINEIAIEYKDKLNQFHDKFAEFGNNGDASKNVIETILSTKNSDLDQEPVKNVIFNKFWHFFKIKNFQATMLNYLSQKLSKKNIIMFESFFGTQYSDNPKAIYEYMKKNHPEFKMYWNVNKDYIDYFKQHNIPYIVRFGYKGIFKQARAKYWVTNVRRPFRWHPAKDTTVLQTWHGTPLKTIGADVNIVTMPGNNPAKYHKQVYNDDRRWDKLIAPNMYSNLIMQRAFRKNENQMMLTGYPRNDVLSNYTENDVIRIKARLGIKSDKKVILYAPTWRDDEFVKDSEFTAKLHLDLNKIKAHYGNDVLVLIRTHYLISNSLDLSEFSDVALDVSLYDDIAELYLVSDVLITDYSSVMFDYSILKRPIIFFAYDLEKYAGDIRGFYFDFVNSAPGKIVKTSDEVIQELDNVFANNWTPNDNYIEFYNKYNKWMDGSSTKRVVDELLNDSSVKMHLDDDLSKYNLKSSMTLKDGAAIWNIDKDFTNNDSYGFIENYNYTENDRFEVKKVMLLKSNAFDENVGKMKYAVIKYNGQSAYVNLENLE</sequence>